<evidence type="ECO:0000313" key="5">
    <source>
        <dbReference type="EMBL" id="SEH00494.1"/>
    </source>
</evidence>
<dbReference type="PRINTS" id="PR00035">
    <property type="entry name" value="HTHGNTR"/>
</dbReference>
<evidence type="ECO:0000256" key="1">
    <source>
        <dbReference type="ARBA" id="ARBA00023015"/>
    </source>
</evidence>
<organism evidence="5 6">
    <name type="scientific">Nonomuraea solani</name>
    <dbReference type="NCBI Taxonomy" id="1144553"/>
    <lineage>
        <taxon>Bacteria</taxon>
        <taxon>Bacillati</taxon>
        <taxon>Actinomycetota</taxon>
        <taxon>Actinomycetes</taxon>
        <taxon>Streptosporangiales</taxon>
        <taxon>Streptosporangiaceae</taxon>
        <taxon>Nonomuraea</taxon>
    </lineage>
</organism>
<keyword evidence="6" id="KW-1185">Reference proteome</keyword>
<dbReference type="InterPro" id="IPR036388">
    <property type="entry name" value="WH-like_DNA-bd_sf"/>
</dbReference>
<dbReference type="Pfam" id="PF07702">
    <property type="entry name" value="UTRA"/>
    <property type="match status" value="1"/>
</dbReference>
<name>A0A1H6EUY2_9ACTN</name>
<protein>
    <submittedName>
        <fullName evidence="5">GntR family transcriptional regulator</fullName>
    </submittedName>
</protein>
<dbReference type="InterPro" id="IPR036390">
    <property type="entry name" value="WH_DNA-bd_sf"/>
</dbReference>
<evidence type="ECO:0000256" key="3">
    <source>
        <dbReference type="ARBA" id="ARBA00023163"/>
    </source>
</evidence>
<dbReference type="Gene3D" id="1.10.10.10">
    <property type="entry name" value="Winged helix-like DNA-binding domain superfamily/Winged helix DNA-binding domain"/>
    <property type="match status" value="1"/>
</dbReference>
<dbReference type="GO" id="GO:0003677">
    <property type="term" value="F:DNA binding"/>
    <property type="evidence" value="ECO:0007669"/>
    <property type="project" value="UniProtKB-KW"/>
</dbReference>
<evidence type="ECO:0000313" key="6">
    <source>
        <dbReference type="Proteomes" id="UP000236732"/>
    </source>
</evidence>
<dbReference type="PANTHER" id="PTHR44846:SF17">
    <property type="entry name" value="GNTR-FAMILY TRANSCRIPTIONAL REGULATOR"/>
    <property type="match status" value="1"/>
</dbReference>
<keyword evidence="1" id="KW-0805">Transcription regulation</keyword>
<proteinExistence type="predicted"/>
<dbReference type="EMBL" id="FNVT01000016">
    <property type="protein sequence ID" value="SEH00494.1"/>
    <property type="molecule type" value="Genomic_DNA"/>
</dbReference>
<keyword evidence="3" id="KW-0804">Transcription</keyword>
<reference evidence="5 6" key="1">
    <citation type="submission" date="2016-10" db="EMBL/GenBank/DDBJ databases">
        <authorList>
            <person name="de Groot N.N."/>
        </authorList>
    </citation>
    <scope>NUCLEOTIDE SEQUENCE [LARGE SCALE GENOMIC DNA]</scope>
    <source>
        <strain evidence="5 6">CGMCC 4.7037</strain>
    </source>
</reference>
<dbReference type="InterPro" id="IPR000524">
    <property type="entry name" value="Tscrpt_reg_HTH_GntR"/>
</dbReference>
<dbReference type="CDD" id="cd07377">
    <property type="entry name" value="WHTH_GntR"/>
    <property type="match status" value="1"/>
</dbReference>
<keyword evidence="2" id="KW-0238">DNA-binding</keyword>
<dbReference type="InterPro" id="IPR028978">
    <property type="entry name" value="Chorismate_lyase_/UTRA_dom_sf"/>
</dbReference>
<dbReference type="InterPro" id="IPR050679">
    <property type="entry name" value="Bact_HTH_transcr_reg"/>
</dbReference>
<dbReference type="RefSeq" id="WP_103961637.1">
    <property type="nucleotide sequence ID" value="NZ_FNVT01000016.1"/>
</dbReference>
<dbReference type="SUPFAM" id="SSF46785">
    <property type="entry name" value="Winged helix' DNA-binding domain"/>
    <property type="match status" value="1"/>
</dbReference>
<gene>
    <name evidence="5" type="ORF">SAMN05444920_116229</name>
</gene>
<dbReference type="PROSITE" id="PS50949">
    <property type="entry name" value="HTH_GNTR"/>
    <property type="match status" value="1"/>
</dbReference>
<dbReference type="GO" id="GO:0003700">
    <property type="term" value="F:DNA-binding transcription factor activity"/>
    <property type="evidence" value="ECO:0007669"/>
    <property type="project" value="InterPro"/>
</dbReference>
<dbReference type="SMART" id="SM00345">
    <property type="entry name" value="HTH_GNTR"/>
    <property type="match status" value="1"/>
</dbReference>
<accession>A0A1H6EUY2</accession>
<dbReference type="InterPro" id="IPR011663">
    <property type="entry name" value="UTRA"/>
</dbReference>
<dbReference type="Proteomes" id="UP000236732">
    <property type="component" value="Unassembled WGS sequence"/>
</dbReference>
<feature type="domain" description="HTH gntR-type" evidence="4">
    <location>
        <begin position="7"/>
        <end position="75"/>
    </location>
</feature>
<dbReference type="PANTHER" id="PTHR44846">
    <property type="entry name" value="MANNOSYL-D-GLYCERATE TRANSPORT/METABOLISM SYSTEM REPRESSOR MNGR-RELATED"/>
    <property type="match status" value="1"/>
</dbReference>
<dbReference type="SMART" id="SM00866">
    <property type="entry name" value="UTRA"/>
    <property type="match status" value="1"/>
</dbReference>
<sequence length="243" mass="26726">MSFEYTPPKYAQLIAELERRIDSGEYPPGSLLPSEHQLMAEFAMARPTVVKALGVLRDQGWIVTHQGKGRFVRGRPAIPTGQQVRAGRELLDRREVQASSRLLTAGEVEAPNRIAAYLGIKAKSSVVLRRTLVEHDNEPTEISSTWLPVEVAQGTALVESEELKQGVRRYVEAAAGTALDHIIEHITARNPTKEECTLLAVKSSAALLTVYAVACDATGKPWVVVESLLPGDRHELEDAYPIR</sequence>
<dbReference type="Pfam" id="PF00392">
    <property type="entry name" value="GntR"/>
    <property type="match status" value="1"/>
</dbReference>
<evidence type="ECO:0000259" key="4">
    <source>
        <dbReference type="PROSITE" id="PS50949"/>
    </source>
</evidence>
<dbReference type="SUPFAM" id="SSF64288">
    <property type="entry name" value="Chorismate lyase-like"/>
    <property type="match status" value="1"/>
</dbReference>
<dbReference type="Gene3D" id="3.40.1410.10">
    <property type="entry name" value="Chorismate lyase-like"/>
    <property type="match status" value="1"/>
</dbReference>
<evidence type="ECO:0000256" key="2">
    <source>
        <dbReference type="ARBA" id="ARBA00023125"/>
    </source>
</evidence>
<dbReference type="GO" id="GO:0045892">
    <property type="term" value="P:negative regulation of DNA-templated transcription"/>
    <property type="evidence" value="ECO:0007669"/>
    <property type="project" value="TreeGrafter"/>
</dbReference>
<dbReference type="AlphaFoldDB" id="A0A1H6EUY2"/>
<dbReference type="OrthoDB" id="3517122at2"/>